<keyword evidence="3" id="KW-1185">Reference proteome</keyword>
<reference evidence="2 3" key="1">
    <citation type="submission" date="2014-01" db="EMBL/GenBank/DDBJ databases">
        <authorList>
            <person name="Dobos K."/>
            <person name="Lenaerts A."/>
            <person name="Ordway D."/>
            <person name="DeGroote M.A."/>
            <person name="Parker T."/>
            <person name="Sizemore C."/>
            <person name="Tallon L.J."/>
            <person name="Sadzewicz L.K."/>
            <person name="Sengamalay N."/>
            <person name="Fraser C.M."/>
            <person name="Hine E."/>
            <person name="Shefchek K.A."/>
            <person name="Das S.P."/>
            <person name="Tettelin H."/>
        </authorList>
    </citation>
    <scope>NUCLEOTIDE SEQUENCE [LARGE SCALE GENOMIC DNA]</scope>
    <source>
        <strain evidence="2 3">Harvey</strain>
    </source>
</reference>
<dbReference type="Proteomes" id="UP000020681">
    <property type="component" value="Unassembled WGS sequence"/>
</dbReference>
<evidence type="ECO:0000313" key="2">
    <source>
        <dbReference type="EMBL" id="EUA88612.1"/>
    </source>
</evidence>
<organism evidence="2 3">
    <name type="scientific">Mycobacterium ulcerans str. Harvey</name>
    <dbReference type="NCBI Taxonomy" id="1299332"/>
    <lineage>
        <taxon>Bacteria</taxon>
        <taxon>Bacillati</taxon>
        <taxon>Actinomycetota</taxon>
        <taxon>Actinomycetes</taxon>
        <taxon>Mycobacteriales</taxon>
        <taxon>Mycobacteriaceae</taxon>
        <taxon>Mycobacterium</taxon>
        <taxon>Mycobacterium ulcerans group</taxon>
    </lineage>
</organism>
<evidence type="ECO:0000313" key="3">
    <source>
        <dbReference type="Proteomes" id="UP000020681"/>
    </source>
</evidence>
<evidence type="ECO:0000256" key="1">
    <source>
        <dbReference type="SAM" id="MobiDB-lite"/>
    </source>
</evidence>
<protein>
    <submittedName>
        <fullName evidence="2">Uncharacterized protein</fullName>
    </submittedName>
</protein>
<feature type="region of interest" description="Disordered" evidence="1">
    <location>
        <begin position="1"/>
        <end position="44"/>
    </location>
</feature>
<comment type="caution">
    <text evidence="2">The sequence shown here is derived from an EMBL/GenBank/DDBJ whole genome shotgun (WGS) entry which is preliminary data.</text>
</comment>
<proteinExistence type="predicted"/>
<dbReference type="EMBL" id="JAOL01000138">
    <property type="protein sequence ID" value="EUA88612.1"/>
    <property type="molecule type" value="Genomic_DNA"/>
</dbReference>
<name>A0ABN0QVE7_MYCUL</name>
<feature type="compositionally biased region" description="Basic and acidic residues" evidence="1">
    <location>
        <begin position="1"/>
        <end position="10"/>
    </location>
</feature>
<gene>
    <name evidence="2" type="ORF">I551_4927</name>
</gene>
<accession>A0ABN0QVE7</accession>
<sequence length="44" mass="4923">MGKTKPDERAHRHRSPRWSLQYPRPPKVSSISSAASIPGWIVGP</sequence>